<keyword evidence="8" id="KW-1185">Reference proteome</keyword>
<evidence type="ECO:0000256" key="3">
    <source>
        <dbReference type="ARBA" id="ARBA00023274"/>
    </source>
</evidence>
<dbReference type="EMBL" id="KV745311">
    <property type="protein sequence ID" value="OCK75485.1"/>
    <property type="molecule type" value="Genomic_DNA"/>
</dbReference>
<comment type="similarity">
    <text evidence="1">Belongs to the bacterial ribosomal protein bL28 family.</text>
</comment>
<evidence type="ECO:0000256" key="6">
    <source>
        <dbReference type="SAM" id="MobiDB-lite"/>
    </source>
</evidence>
<name>A0A8E2JAK3_9PEZI</name>
<feature type="region of interest" description="Disordered" evidence="6">
    <location>
        <begin position="211"/>
        <end position="265"/>
    </location>
</feature>
<dbReference type="Gene3D" id="2.30.170.40">
    <property type="entry name" value="Ribosomal protein L28/L24"/>
    <property type="match status" value="1"/>
</dbReference>
<sequence length="265" mass="29563">MALCHQVRPSRPSVPSSLASLTPTSHRTLTTTSTLLADRGSHLLKNLIPRTAQIPDYPYGPSHLFKQSNKGLYGNSMIQFGNNVSKKTETKTRRSWTPNIQSKALYSIALKKKVKLRVSSRVLRTIDKVGGLDEYVLGGTEARIKELGMEGWKLRWLIMQTKTVKERFRMEAERLGLSQKLIEERGWEVKKALVPIEPESAMEPVVSGGAEVLTEPVLSTEPAVSTEPVESMEPEEPTLEDPEPELSKPKAPKKEGRSFSSLFGR</sequence>
<feature type="region of interest" description="Disordered" evidence="6">
    <location>
        <begin position="1"/>
        <end position="25"/>
    </location>
</feature>
<dbReference type="GO" id="GO:0003735">
    <property type="term" value="F:structural constituent of ribosome"/>
    <property type="evidence" value="ECO:0007669"/>
    <property type="project" value="InterPro"/>
</dbReference>
<proteinExistence type="inferred from homology"/>
<dbReference type="Proteomes" id="UP000250266">
    <property type="component" value="Unassembled WGS sequence"/>
</dbReference>
<dbReference type="InterPro" id="IPR034704">
    <property type="entry name" value="Ribosomal_bL28/bL31-like_sf"/>
</dbReference>
<comment type="function">
    <text evidence="5">Component of the mitochondrial ribosome (mitoribosome), a dedicated translation machinery responsible for the synthesis of mitochondrial genome-encoded proteins, including at least some of the essential transmembrane subunits of the mitochondrial respiratory chain. The mitoribosomes are attached to the mitochondrial inner membrane and translation products are cotranslationally integrated into the membrane.</text>
</comment>
<feature type="compositionally biased region" description="Basic and acidic residues" evidence="6">
    <location>
        <begin position="245"/>
        <end position="257"/>
    </location>
</feature>
<dbReference type="GO" id="GO:0005762">
    <property type="term" value="C:mitochondrial large ribosomal subunit"/>
    <property type="evidence" value="ECO:0007669"/>
    <property type="project" value="TreeGrafter"/>
</dbReference>
<gene>
    <name evidence="7" type="ORF">K432DRAFT_386172</name>
</gene>
<feature type="compositionally biased region" description="Acidic residues" evidence="6">
    <location>
        <begin position="230"/>
        <end position="244"/>
    </location>
</feature>
<evidence type="ECO:0000313" key="8">
    <source>
        <dbReference type="Proteomes" id="UP000250266"/>
    </source>
</evidence>
<evidence type="ECO:0000256" key="4">
    <source>
        <dbReference type="ARBA" id="ARBA00035269"/>
    </source>
</evidence>
<keyword evidence="3" id="KW-0687">Ribonucleoprotein</keyword>
<dbReference type="InterPro" id="IPR026569">
    <property type="entry name" value="Ribosomal_bL28"/>
</dbReference>
<evidence type="ECO:0000313" key="7">
    <source>
        <dbReference type="EMBL" id="OCK75485.1"/>
    </source>
</evidence>
<organism evidence="7 8">
    <name type="scientific">Lepidopterella palustris CBS 459.81</name>
    <dbReference type="NCBI Taxonomy" id="1314670"/>
    <lineage>
        <taxon>Eukaryota</taxon>
        <taxon>Fungi</taxon>
        <taxon>Dikarya</taxon>
        <taxon>Ascomycota</taxon>
        <taxon>Pezizomycotina</taxon>
        <taxon>Dothideomycetes</taxon>
        <taxon>Pleosporomycetidae</taxon>
        <taxon>Mytilinidiales</taxon>
        <taxon>Argynnaceae</taxon>
        <taxon>Lepidopterella</taxon>
    </lineage>
</organism>
<reference evidence="7 8" key="1">
    <citation type="journal article" date="2016" name="Nat. Commun.">
        <title>Ectomycorrhizal ecology is imprinted in the genome of the dominant symbiotic fungus Cenococcum geophilum.</title>
        <authorList>
            <consortium name="DOE Joint Genome Institute"/>
            <person name="Peter M."/>
            <person name="Kohler A."/>
            <person name="Ohm R.A."/>
            <person name="Kuo A."/>
            <person name="Krutzmann J."/>
            <person name="Morin E."/>
            <person name="Arend M."/>
            <person name="Barry K.W."/>
            <person name="Binder M."/>
            <person name="Choi C."/>
            <person name="Clum A."/>
            <person name="Copeland A."/>
            <person name="Grisel N."/>
            <person name="Haridas S."/>
            <person name="Kipfer T."/>
            <person name="LaButti K."/>
            <person name="Lindquist E."/>
            <person name="Lipzen A."/>
            <person name="Maire R."/>
            <person name="Meier B."/>
            <person name="Mihaltcheva S."/>
            <person name="Molinier V."/>
            <person name="Murat C."/>
            <person name="Poggeler S."/>
            <person name="Quandt C.A."/>
            <person name="Sperisen C."/>
            <person name="Tritt A."/>
            <person name="Tisserant E."/>
            <person name="Crous P.W."/>
            <person name="Henrissat B."/>
            <person name="Nehls U."/>
            <person name="Egli S."/>
            <person name="Spatafora J.W."/>
            <person name="Grigoriev I.V."/>
            <person name="Martin F.M."/>
        </authorList>
    </citation>
    <scope>NUCLEOTIDE SEQUENCE [LARGE SCALE GENOMIC DNA]</scope>
    <source>
        <strain evidence="7 8">CBS 459.81</strain>
    </source>
</reference>
<dbReference type="InterPro" id="IPR037147">
    <property type="entry name" value="Ribosomal_bL28_sf"/>
</dbReference>
<dbReference type="Pfam" id="PF00830">
    <property type="entry name" value="Ribosomal_L28"/>
    <property type="match status" value="1"/>
</dbReference>
<protein>
    <recommendedName>
        <fullName evidence="4">Large ribosomal subunit protein bL28m</fullName>
    </recommendedName>
</protein>
<evidence type="ECO:0000256" key="5">
    <source>
        <dbReference type="ARBA" id="ARBA00037226"/>
    </source>
</evidence>
<accession>A0A8E2JAK3</accession>
<dbReference type="SUPFAM" id="SSF143800">
    <property type="entry name" value="L28p-like"/>
    <property type="match status" value="1"/>
</dbReference>
<keyword evidence="2" id="KW-0689">Ribosomal protein</keyword>
<feature type="compositionally biased region" description="Low complexity" evidence="6">
    <location>
        <begin position="7"/>
        <end position="25"/>
    </location>
</feature>
<dbReference type="FunFam" id="2.30.170.40:FF:000003">
    <property type="entry name" value="54S ribosomal protein L24"/>
    <property type="match status" value="1"/>
</dbReference>
<dbReference type="AlphaFoldDB" id="A0A8E2JAK3"/>
<dbReference type="PANTHER" id="PTHR13528">
    <property type="entry name" value="39S RIBOSOMAL PROTEIN L28, MITOCHONDRIAL"/>
    <property type="match status" value="1"/>
</dbReference>
<evidence type="ECO:0000256" key="1">
    <source>
        <dbReference type="ARBA" id="ARBA00008760"/>
    </source>
</evidence>
<evidence type="ECO:0000256" key="2">
    <source>
        <dbReference type="ARBA" id="ARBA00022980"/>
    </source>
</evidence>
<feature type="non-terminal residue" evidence="7">
    <location>
        <position position="1"/>
    </location>
</feature>
<dbReference type="PANTHER" id="PTHR13528:SF2">
    <property type="entry name" value="LARGE RIBOSOMAL SUBUNIT PROTEIN BL28M"/>
    <property type="match status" value="1"/>
</dbReference>
<dbReference type="OrthoDB" id="361870at2759"/>